<dbReference type="AlphaFoldDB" id="A0A5B1BQ38"/>
<reference evidence="6 7" key="1">
    <citation type="submission" date="2019-09" db="EMBL/GenBank/DDBJ databases">
        <title>Report of infection by Mycobacterium simiae a patient suffering from pulmonary tuberculosis.</title>
        <authorList>
            <person name="Mohanty P.S."/>
            <person name="Bansal A.K."/>
            <person name="Singh H."/>
            <person name="Sharma S."/>
            <person name="Patil S.A."/>
            <person name="Upadhaya P."/>
            <person name="Singh P.K."/>
            <person name="Kumar D."/>
            <person name="Kumar S."/>
            <person name="Singh R.K."/>
            <person name="Chaudhary B."/>
        </authorList>
    </citation>
    <scope>NUCLEOTIDE SEQUENCE [LARGE SCALE GENOMIC DNA]</scope>
    <source>
        <strain evidence="6 7">JAL-560-SIM</strain>
    </source>
</reference>
<comment type="similarity">
    <text evidence="1">Belongs to the transglycosylase family. Rpf subfamily.</text>
</comment>
<dbReference type="PROSITE" id="PS51109">
    <property type="entry name" value="G5"/>
    <property type="match status" value="1"/>
</dbReference>
<dbReference type="FunFam" id="1.10.530.10:FF:000015">
    <property type="entry name" value="Resuscitation-promoting factor RpfB"/>
    <property type="match status" value="1"/>
</dbReference>
<dbReference type="InterPro" id="IPR007137">
    <property type="entry name" value="DUF348"/>
</dbReference>
<dbReference type="Pfam" id="PF06737">
    <property type="entry name" value="Transglycosylas"/>
    <property type="match status" value="1"/>
</dbReference>
<accession>A0A5B1BQ38</accession>
<dbReference type="GO" id="GO:0042127">
    <property type="term" value="P:regulation of cell population proliferation"/>
    <property type="evidence" value="ECO:0007669"/>
    <property type="project" value="UniProtKB-ARBA"/>
</dbReference>
<dbReference type="SUPFAM" id="SSF53955">
    <property type="entry name" value="Lysozyme-like"/>
    <property type="match status" value="1"/>
</dbReference>
<dbReference type="Pfam" id="PF07501">
    <property type="entry name" value="G5"/>
    <property type="match status" value="1"/>
</dbReference>
<keyword evidence="7" id="KW-1185">Reference proteome</keyword>
<gene>
    <name evidence="6" type="ORF">F0Q45_07480</name>
</gene>
<dbReference type="PANTHER" id="PTHR39160">
    <property type="entry name" value="CELL WALL-BINDING PROTEIN YOCH"/>
    <property type="match status" value="1"/>
</dbReference>
<dbReference type="Pfam" id="PF03990">
    <property type="entry name" value="DUF348"/>
    <property type="match status" value="3"/>
</dbReference>
<dbReference type="Gene3D" id="2.20.230.10">
    <property type="entry name" value="Resuscitation-promoting factor rpfb"/>
    <property type="match status" value="1"/>
</dbReference>
<dbReference type="Proteomes" id="UP000324701">
    <property type="component" value="Unassembled WGS sequence"/>
</dbReference>
<organism evidence="6 7">
    <name type="scientific">Mycobacterium simiae</name>
    <name type="common">Mycobacterium habana</name>
    <dbReference type="NCBI Taxonomy" id="1784"/>
    <lineage>
        <taxon>Bacteria</taxon>
        <taxon>Bacillati</taxon>
        <taxon>Actinomycetota</taxon>
        <taxon>Actinomycetes</taxon>
        <taxon>Mycobacteriales</taxon>
        <taxon>Mycobacteriaceae</taxon>
        <taxon>Mycobacterium</taxon>
        <taxon>Mycobacterium simiae complex</taxon>
    </lineage>
</organism>
<dbReference type="InterPro" id="IPR051933">
    <property type="entry name" value="Resuscitation_pf_RpfB"/>
</dbReference>
<dbReference type="InterPro" id="IPR011098">
    <property type="entry name" value="G5_dom"/>
</dbReference>
<dbReference type="PANTHER" id="PTHR39160:SF4">
    <property type="entry name" value="RESUSCITATION-PROMOTING FACTOR RPFB"/>
    <property type="match status" value="1"/>
</dbReference>
<name>A0A5B1BQ38_MYCSI</name>
<dbReference type="GO" id="GO:0009372">
    <property type="term" value="P:quorum sensing"/>
    <property type="evidence" value="ECO:0007669"/>
    <property type="project" value="UniProtKB-ARBA"/>
</dbReference>
<dbReference type="Gene3D" id="1.10.530.10">
    <property type="match status" value="1"/>
</dbReference>
<keyword evidence="2" id="KW-0732">Signal</keyword>
<dbReference type="GO" id="GO:0005576">
    <property type="term" value="C:extracellular region"/>
    <property type="evidence" value="ECO:0007669"/>
    <property type="project" value="UniProtKB-ARBA"/>
</dbReference>
<evidence type="ECO:0000256" key="2">
    <source>
        <dbReference type="ARBA" id="ARBA00022729"/>
    </source>
</evidence>
<comment type="caution">
    <text evidence="6">The sequence shown here is derived from an EMBL/GenBank/DDBJ whole genome shotgun (WGS) entry which is preliminary data.</text>
</comment>
<dbReference type="InterPro" id="IPR023346">
    <property type="entry name" value="Lysozyme-like_dom_sf"/>
</dbReference>
<dbReference type="EMBL" id="VTZN01000030">
    <property type="protein sequence ID" value="KAA1250878.1"/>
    <property type="molecule type" value="Genomic_DNA"/>
</dbReference>
<evidence type="ECO:0000313" key="6">
    <source>
        <dbReference type="EMBL" id="KAA1250878.1"/>
    </source>
</evidence>
<protein>
    <recommendedName>
        <fullName evidence="4">Resuscitation-promoting factor RpfB</fullName>
    </recommendedName>
</protein>
<dbReference type="SMART" id="SM01208">
    <property type="entry name" value="G5"/>
    <property type="match status" value="1"/>
</dbReference>
<dbReference type="GO" id="GO:0016787">
    <property type="term" value="F:hydrolase activity"/>
    <property type="evidence" value="ECO:0007669"/>
    <property type="project" value="UniProtKB-KW"/>
</dbReference>
<evidence type="ECO:0000256" key="3">
    <source>
        <dbReference type="ARBA" id="ARBA00022801"/>
    </source>
</evidence>
<dbReference type="OrthoDB" id="1404170at2"/>
<proteinExistence type="inferred from homology"/>
<evidence type="ECO:0000259" key="5">
    <source>
        <dbReference type="PROSITE" id="PS51109"/>
    </source>
</evidence>
<evidence type="ECO:0000256" key="4">
    <source>
        <dbReference type="ARBA" id="ARBA00070623"/>
    </source>
</evidence>
<keyword evidence="3" id="KW-0378">Hydrolase</keyword>
<evidence type="ECO:0000313" key="7">
    <source>
        <dbReference type="Proteomes" id="UP000324701"/>
    </source>
</evidence>
<evidence type="ECO:0000256" key="1">
    <source>
        <dbReference type="ARBA" id="ARBA00010830"/>
    </source>
</evidence>
<dbReference type="GO" id="GO:0010629">
    <property type="term" value="P:negative regulation of gene expression"/>
    <property type="evidence" value="ECO:0007669"/>
    <property type="project" value="UniProtKB-ARBA"/>
</dbReference>
<feature type="domain" description="G5" evidence="5">
    <location>
        <begin position="192"/>
        <end position="272"/>
    </location>
</feature>
<dbReference type="RefSeq" id="WP_149653334.1">
    <property type="nucleotide sequence ID" value="NZ_VTZN01000030.1"/>
</dbReference>
<dbReference type="InterPro" id="IPR010618">
    <property type="entry name" value="RPF"/>
</dbReference>
<dbReference type="CDD" id="cd13925">
    <property type="entry name" value="RPF"/>
    <property type="match status" value="1"/>
</dbReference>
<sequence length="362" mass="38282">MLRLVVGVLLLGLAFAGGYAVSATKTVTLTVDGTAMRVTTMRARVIDVVEENGFSVDQRDDLYPAADVVIHDSENIMLRRSRPLEISLDGHDAKKVWTTASTVDEALAQLALSDTAPAAASRGSRVPLAGMALPVVSAKTVQIDDGGVVRTVHLAAPNVAGLLTAAGAPLQDSDQVQPSATTPIADGMHIQVTRYRIDRVTERLPLLPNARRIEDPEMNMSRTIVEDSGTPGEQFVTFAVAEVNGVVTGKLPIANVVLTPAREAVLRVGGKPGTEVPPISDGDIWDAIAGCEAGGNWAINTGNGYYGGVQFDQGTWEANGGLRYAPRADLATREEQIAVAEVTRQRQGWGAWPVCSGRAGTR</sequence>